<evidence type="ECO:0000313" key="2">
    <source>
        <dbReference type="EMBL" id="MCC2199283.1"/>
    </source>
</evidence>
<evidence type="ECO:0000259" key="1">
    <source>
        <dbReference type="Pfam" id="PF14207"/>
    </source>
</evidence>
<dbReference type="Pfam" id="PF14207">
    <property type="entry name" value="DpnD-PcfM"/>
    <property type="match status" value="1"/>
</dbReference>
<dbReference type="InterPro" id="IPR025575">
    <property type="entry name" value="DpnD/PcfM_C"/>
</dbReference>
<organism evidence="2 3">
    <name type="scientific">Faecalibacterium butyricigenerans</name>
    <dbReference type="NCBI Taxonomy" id="1851427"/>
    <lineage>
        <taxon>Bacteria</taxon>
        <taxon>Bacillati</taxon>
        <taxon>Bacillota</taxon>
        <taxon>Clostridia</taxon>
        <taxon>Eubacteriales</taxon>
        <taxon>Oscillospiraceae</taxon>
        <taxon>Faecalibacterium</taxon>
    </lineage>
</organism>
<dbReference type="Proteomes" id="UP001430637">
    <property type="component" value="Unassembled WGS sequence"/>
</dbReference>
<keyword evidence="3" id="KW-1185">Reference proteome</keyword>
<proteinExistence type="predicted"/>
<comment type="caution">
    <text evidence="2">The sequence shown here is derived from an EMBL/GenBank/DDBJ whole genome shotgun (WGS) entry which is preliminary data.</text>
</comment>
<protein>
    <submittedName>
        <fullName evidence="2">DpnD/PcfM family protein</fullName>
    </submittedName>
</protein>
<feature type="domain" description="DpnD/PcfM-like C-terminal" evidence="1">
    <location>
        <begin position="28"/>
        <end position="53"/>
    </location>
</feature>
<accession>A0ABS8F8N2</accession>
<dbReference type="EMBL" id="JAJEQL010000010">
    <property type="protein sequence ID" value="MCC2199283.1"/>
    <property type="molecule type" value="Genomic_DNA"/>
</dbReference>
<evidence type="ECO:0000313" key="3">
    <source>
        <dbReference type="Proteomes" id="UP001430637"/>
    </source>
</evidence>
<gene>
    <name evidence="2" type="ORF">LKD23_05840</name>
</gene>
<sequence>MPFEGDVGSDYPHFPRSFLKWKSKRTRNLEEAKPLVNEAWNNKTYILTADDFAGVSFTHGH</sequence>
<name>A0ABS8F8N2_9FIRM</name>
<dbReference type="RefSeq" id="WP_227620875.1">
    <property type="nucleotide sequence ID" value="NZ_JAJEQL010000010.1"/>
</dbReference>
<reference evidence="2" key="1">
    <citation type="submission" date="2021-10" db="EMBL/GenBank/DDBJ databases">
        <title>Anaerobic single-cell dispensing facilitates the cultivation of human gut bacteria.</title>
        <authorList>
            <person name="Afrizal A."/>
        </authorList>
    </citation>
    <scope>NUCLEOTIDE SEQUENCE</scope>
    <source>
        <strain evidence="2">CLA-AA-H233</strain>
    </source>
</reference>